<evidence type="ECO:0000256" key="1">
    <source>
        <dbReference type="ARBA" id="ARBA00004196"/>
    </source>
</evidence>
<evidence type="ECO:0000259" key="2">
    <source>
        <dbReference type="PROSITE" id="PS50066"/>
    </source>
</evidence>
<dbReference type="GO" id="GO:0046983">
    <property type="term" value="F:protein dimerization activity"/>
    <property type="evidence" value="ECO:0007669"/>
    <property type="project" value="InterPro"/>
</dbReference>
<dbReference type="InterPro" id="IPR002100">
    <property type="entry name" value="TF_MADSbox"/>
</dbReference>
<dbReference type="Proteomes" id="UP000077245">
    <property type="component" value="Unassembled WGS sequence"/>
</dbReference>
<comment type="caution">
    <text evidence="3">The sequence shown here is derived from an EMBL/GenBank/DDBJ whole genome shotgun (WGS) entry which is preliminary data.</text>
</comment>
<gene>
    <name evidence="3" type="primary">inlA</name>
    <name evidence="3" type="ORF">MBCUR_04210</name>
</gene>
<feature type="domain" description="MADS-box" evidence="2">
    <location>
        <begin position="7"/>
        <end position="52"/>
    </location>
</feature>
<evidence type="ECO:0000313" key="4">
    <source>
        <dbReference type="Proteomes" id="UP000077245"/>
    </source>
</evidence>
<reference evidence="3 4" key="1">
    <citation type="submission" date="2016-04" db="EMBL/GenBank/DDBJ databases">
        <title>Genome sequence of Methanobrevibacter curvatus DSM 11111.</title>
        <authorList>
            <person name="Poehlein A."/>
            <person name="Seedorf H."/>
            <person name="Daniel R."/>
        </authorList>
    </citation>
    <scope>NUCLEOTIDE SEQUENCE [LARGE SCALE GENOMIC DNA]</scope>
    <source>
        <strain evidence="3 4">DSM 11111</strain>
    </source>
</reference>
<sequence length="352" mass="39342">MAVLLLKILIKKDRIEKNRKNSKNKERNGIMKTKKIISILIIAIIAILMITTVLAPAQAVDTTSKVKVKWNANEGKIANSKVVTTNHYKGAKIAKLPKTPKKSGYVFSGWYTKKSGGTKITTATKIKSSKTFYAQWKKQYTLTFNPNGGTVTTKTKKLTDKKAYSTLPTPKRSGYTFTGWYTTKNGGIKVSTTTKMVAKNVVVYAHWKKGSSSSNRVLNLYEKELVGAWSYSGAFAGTYRFNADGTYIDSTGGVLNGYVWHSYITAKWAVTSKGKVKLTNIVGTWTNLGNPSSDYKNKAFSDKIDLYKIQINNGKLQIAIHSPSSYIEGSEYNKWTIDEYITKGYPDWYTKE</sequence>
<dbReference type="Gene3D" id="2.60.40.4270">
    <property type="entry name" value="Listeria-Bacteroides repeat domain"/>
    <property type="match status" value="2"/>
</dbReference>
<dbReference type="AlphaFoldDB" id="A0A166CM27"/>
<accession>A0A166CM27</accession>
<dbReference type="InterPro" id="IPR042229">
    <property type="entry name" value="Listeria/Bacterioides_rpt_sf"/>
</dbReference>
<comment type="subcellular location">
    <subcellularLocation>
        <location evidence="1">Cell envelope</location>
    </subcellularLocation>
</comment>
<dbReference type="EMBL" id="LWMV01000076">
    <property type="protein sequence ID" value="KZX14653.1"/>
    <property type="molecule type" value="Genomic_DNA"/>
</dbReference>
<dbReference type="Pfam" id="PF09479">
    <property type="entry name" value="Flg_new"/>
    <property type="match status" value="2"/>
</dbReference>
<keyword evidence="4" id="KW-1185">Reference proteome</keyword>
<organism evidence="3 4">
    <name type="scientific">Methanobrevibacter curvatus</name>
    <dbReference type="NCBI Taxonomy" id="49547"/>
    <lineage>
        <taxon>Archaea</taxon>
        <taxon>Methanobacteriati</taxon>
        <taxon>Methanobacteriota</taxon>
        <taxon>Methanomada group</taxon>
        <taxon>Methanobacteria</taxon>
        <taxon>Methanobacteriales</taxon>
        <taxon>Methanobacteriaceae</taxon>
        <taxon>Methanobrevibacter</taxon>
    </lineage>
</organism>
<dbReference type="PATRIC" id="fig|49547.3.peg.437"/>
<dbReference type="InterPro" id="IPR013378">
    <property type="entry name" value="InlB-like_B-rpt"/>
</dbReference>
<evidence type="ECO:0000313" key="3">
    <source>
        <dbReference type="EMBL" id="KZX14653.1"/>
    </source>
</evidence>
<dbReference type="NCBIfam" id="TIGR02543">
    <property type="entry name" value="List_Bact_rpt"/>
    <property type="match status" value="2"/>
</dbReference>
<dbReference type="GO" id="GO:0003677">
    <property type="term" value="F:DNA binding"/>
    <property type="evidence" value="ECO:0007669"/>
    <property type="project" value="InterPro"/>
</dbReference>
<protein>
    <submittedName>
        <fullName evidence="3">Internalin-A</fullName>
    </submittedName>
</protein>
<name>A0A166CM27_9EURY</name>
<proteinExistence type="predicted"/>
<dbReference type="PROSITE" id="PS50066">
    <property type="entry name" value="MADS_BOX_2"/>
    <property type="match status" value="1"/>
</dbReference>